<dbReference type="SUPFAM" id="SSF46938">
    <property type="entry name" value="CRAL/TRIO N-terminal domain"/>
    <property type="match status" value="1"/>
</dbReference>
<dbReference type="InterPro" id="IPR036598">
    <property type="entry name" value="GOLD_dom_sf"/>
</dbReference>
<comment type="subcellular location">
    <subcellularLocation>
        <location evidence="2">Cytoplasm</location>
    </subcellularLocation>
    <subcellularLocation>
        <location evidence="1">Membrane</location>
    </subcellularLocation>
</comment>
<keyword evidence="9" id="KW-0131">Cell cycle</keyword>
<dbReference type="InterPro" id="IPR044834">
    <property type="entry name" value="PATL"/>
</dbReference>
<dbReference type="InterPro" id="IPR009038">
    <property type="entry name" value="GOLD_dom"/>
</dbReference>
<dbReference type="PROSITE" id="PS50866">
    <property type="entry name" value="GOLD"/>
    <property type="match status" value="1"/>
</dbReference>
<feature type="region of interest" description="Disordered" evidence="10">
    <location>
        <begin position="103"/>
        <end position="137"/>
    </location>
</feature>
<dbReference type="InterPro" id="IPR036273">
    <property type="entry name" value="CRAL/TRIO_N_dom_sf"/>
</dbReference>
<dbReference type="Gene3D" id="2.60.120.680">
    <property type="entry name" value="GOLD domain"/>
    <property type="match status" value="1"/>
</dbReference>
<evidence type="ECO:0000256" key="10">
    <source>
        <dbReference type="SAM" id="MobiDB-lite"/>
    </source>
</evidence>
<keyword evidence="4" id="KW-0813">Transport</keyword>
<dbReference type="EMBL" id="CP144699">
    <property type="protein sequence ID" value="WVZ21703.1"/>
    <property type="molecule type" value="Genomic_DNA"/>
</dbReference>
<keyword evidence="5" id="KW-0963">Cytoplasm</keyword>
<evidence type="ECO:0000256" key="6">
    <source>
        <dbReference type="ARBA" id="ARBA00022618"/>
    </source>
</evidence>
<dbReference type="InterPro" id="IPR011074">
    <property type="entry name" value="CRAL/TRIO_N_dom"/>
</dbReference>
<dbReference type="Pfam" id="PF25099">
    <property type="entry name" value="GOLD_PATL1_C"/>
    <property type="match status" value="1"/>
</dbReference>
<dbReference type="AlphaFoldDB" id="A0AAQ3P555"/>
<reference evidence="13 14" key="1">
    <citation type="journal article" date="2023" name="Life. Sci Alliance">
        <title>Evolutionary insights into 3D genome organization and epigenetic landscape of Vigna mungo.</title>
        <authorList>
            <person name="Junaid A."/>
            <person name="Singh B."/>
            <person name="Bhatia S."/>
        </authorList>
    </citation>
    <scope>NUCLEOTIDE SEQUENCE [LARGE SCALE GENOMIC DNA]</scope>
    <source>
        <strain evidence="13">Urdbean</strain>
    </source>
</reference>
<dbReference type="Pfam" id="PF00650">
    <property type="entry name" value="CRAL_TRIO"/>
    <property type="match status" value="1"/>
</dbReference>
<feature type="domain" description="CRAL-TRIO" evidence="11">
    <location>
        <begin position="337"/>
        <end position="512"/>
    </location>
</feature>
<feature type="domain" description="GOLD" evidence="12">
    <location>
        <begin position="516"/>
        <end position="617"/>
    </location>
</feature>
<keyword evidence="7" id="KW-0446">Lipid-binding</keyword>
<dbReference type="GO" id="GO:0051301">
    <property type="term" value="P:cell division"/>
    <property type="evidence" value="ECO:0007669"/>
    <property type="project" value="UniProtKB-KW"/>
</dbReference>
<dbReference type="SUPFAM" id="SSF101576">
    <property type="entry name" value="Supernatant protein factor (SPF), C-terminal domain"/>
    <property type="match status" value="1"/>
</dbReference>
<evidence type="ECO:0000259" key="12">
    <source>
        <dbReference type="PROSITE" id="PS50866"/>
    </source>
</evidence>
<dbReference type="InterPro" id="IPR056794">
    <property type="entry name" value="PATL1-6_C_GOLD"/>
</dbReference>
<dbReference type="PANTHER" id="PTHR45932">
    <property type="entry name" value="PATELLIN-1"/>
    <property type="match status" value="1"/>
</dbReference>
<dbReference type="InterPro" id="IPR036865">
    <property type="entry name" value="CRAL-TRIO_dom_sf"/>
</dbReference>
<protein>
    <recommendedName>
        <fullName evidence="15">Patellin-3</fullName>
    </recommendedName>
</protein>
<evidence type="ECO:0000256" key="3">
    <source>
        <dbReference type="ARBA" id="ARBA00007155"/>
    </source>
</evidence>
<dbReference type="PANTHER" id="PTHR45932:SF17">
    <property type="entry name" value="CELLULAR RETINALDEHYDE-BINDING_TRIPLE FUNCTION DOMAIN-CONTAINING PROTEIN"/>
    <property type="match status" value="1"/>
</dbReference>
<evidence type="ECO:0000313" key="13">
    <source>
        <dbReference type="EMBL" id="WVZ21703.1"/>
    </source>
</evidence>
<keyword evidence="14" id="KW-1185">Reference proteome</keyword>
<dbReference type="CDD" id="cd00170">
    <property type="entry name" value="SEC14"/>
    <property type="match status" value="1"/>
</dbReference>
<dbReference type="GO" id="GO:0016020">
    <property type="term" value="C:membrane"/>
    <property type="evidence" value="ECO:0007669"/>
    <property type="project" value="UniProtKB-SubCell"/>
</dbReference>
<keyword evidence="6" id="KW-0132">Cell division</keyword>
<evidence type="ECO:0000256" key="8">
    <source>
        <dbReference type="ARBA" id="ARBA00023136"/>
    </source>
</evidence>
<feature type="compositionally biased region" description="Basic and acidic residues" evidence="10">
    <location>
        <begin position="116"/>
        <end position="132"/>
    </location>
</feature>
<name>A0AAQ3P555_VIGMU</name>
<dbReference type="PRINTS" id="PR00180">
    <property type="entry name" value="CRETINALDHBP"/>
</dbReference>
<accession>A0AAQ3P555</accession>
<proteinExistence type="inferred from homology"/>
<evidence type="ECO:0008006" key="15">
    <source>
        <dbReference type="Google" id="ProtNLM"/>
    </source>
</evidence>
<dbReference type="SUPFAM" id="SSF52087">
    <property type="entry name" value="CRAL/TRIO domain"/>
    <property type="match status" value="1"/>
</dbReference>
<evidence type="ECO:0000256" key="4">
    <source>
        <dbReference type="ARBA" id="ARBA00022448"/>
    </source>
</evidence>
<evidence type="ECO:0000256" key="5">
    <source>
        <dbReference type="ARBA" id="ARBA00022490"/>
    </source>
</evidence>
<feature type="compositionally biased region" description="Basic and acidic residues" evidence="10">
    <location>
        <begin position="170"/>
        <end position="194"/>
    </location>
</feature>
<evidence type="ECO:0000256" key="1">
    <source>
        <dbReference type="ARBA" id="ARBA00004370"/>
    </source>
</evidence>
<dbReference type="SMART" id="SM00516">
    <property type="entry name" value="SEC14"/>
    <property type="match status" value="1"/>
</dbReference>
<evidence type="ECO:0000256" key="2">
    <source>
        <dbReference type="ARBA" id="ARBA00004496"/>
    </source>
</evidence>
<evidence type="ECO:0000256" key="7">
    <source>
        <dbReference type="ARBA" id="ARBA00023121"/>
    </source>
</evidence>
<gene>
    <name evidence="13" type="ORF">V8G54_009025</name>
</gene>
<evidence type="ECO:0000256" key="9">
    <source>
        <dbReference type="ARBA" id="ARBA00023306"/>
    </source>
</evidence>
<feature type="compositionally biased region" description="Basic and acidic residues" evidence="10">
    <location>
        <begin position="201"/>
        <end position="226"/>
    </location>
</feature>
<dbReference type="PROSITE" id="PS50191">
    <property type="entry name" value="CRAL_TRIO"/>
    <property type="match status" value="1"/>
</dbReference>
<dbReference type="Proteomes" id="UP001374535">
    <property type="component" value="Chromosome 2"/>
</dbReference>
<dbReference type="InterPro" id="IPR001251">
    <property type="entry name" value="CRAL-TRIO_dom"/>
</dbReference>
<evidence type="ECO:0000259" key="11">
    <source>
        <dbReference type="PROSITE" id="PS50191"/>
    </source>
</evidence>
<comment type="similarity">
    <text evidence="3">Belongs to the patellin family.</text>
</comment>
<dbReference type="Pfam" id="PF03765">
    <property type="entry name" value="CRAL_TRIO_N"/>
    <property type="match status" value="1"/>
</dbReference>
<dbReference type="SMART" id="SM01100">
    <property type="entry name" value="CRAL_TRIO_N"/>
    <property type="match status" value="1"/>
</dbReference>
<feature type="region of interest" description="Disordered" evidence="10">
    <location>
        <begin position="161"/>
        <end position="233"/>
    </location>
</feature>
<evidence type="ECO:0000313" key="14">
    <source>
        <dbReference type="Proteomes" id="UP001374535"/>
    </source>
</evidence>
<sequence length="623" mass="69333">MWAKPKLLNGLVAIESKRRLAGRPTLLGTECNNTVTSGPGPTFLAGTIKESVAVENCYSLTMAEEASKTSTAQEEAVVADVAPTELSDTNVVVSVVVVEEEKASPEMENIPETETEVSKDNIPESGSFKEESTIVSDLPETEKKALQELKQLIQEALQKHEFSTPHNNHPPKDEKSEDATDNKEEAEEEKEHVVHAAADVAEAKEKESAEVKETETQTEVVEEKTAVSDAGSVAEDGAKTVEAIEESVVAVSVSEEEAKLEAVVTVSVSEEEAKVEAASVSPEEVSIWGVPLLADERSHVILLKFLRARDFKVKEAFAMIKGTIRWRKEFQMEELLEEELGDDLEKAVYMHGFDKEGHPVCYNVYGEFQNKELYKKSFSDEEKRHRFLRWRIQFLEKSIRKLDFTPGGISTIVQVNDLKNSPGPAKWELRQATKQALQLLQDNYPEFVAKQVFINVPWWYLAVNRMISPFLTQRTKSKFVFAGPSKSAETLLRYIAAEQLPVKYGGLSKDGEFGISDAVTEITVRPAAKHTVEFPVSENSLLSWELRVIGWDVSYGAEFVPSSKGSYTVIIQKARKVASSEEPVLCSNYKIGEPGKVVLTIDNQSSKKKKLLYRLKVKPSSSD</sequence>
<keyword evidence="8" id="KW-0472">Membrane</keyword>
<dbReference type="GO" id="GO:0005737">
    <property type="term" value="C:cytoplasm"/>
    <property type="evidence" value="ECO:0007669"/>
    <property type="project" value="UniProtKB-SubCell"/>
</dbReference>
<dbReference type="GO" id="GO:0008289">
    <property type="term" value="F:lipid binding"/>
    <property type="evidence" value="ECO:0007669"/>
    <property type="project" value="UniProtKB-KW"/>
</dbReference>
<organism evidence="13 14">
    <name type="scientific">Vigna mungo</name>
    <name type="common">Black gram</name>
    <name type="synonym">Phaseolus mungo</name>
    <dbReference type="NCBI Taxonomy" id="3915"/>
    <lineage>
        <taxon>Eukaryota</taxon>
        <taxon>Viridiplantae</taxon>
        <taxon>Streptophyta</taxon>
        <taxon>Embryophyta</taxon>
        <taxon>Tracheophyta</taxon>
        <taxon>Spermatophyta</taxon>
        <taxon>Magnoliopsida</taxon>
        <taxon>eudicotyledons</taxon>
        <taxon>Gunneridae</taxon>
        <taxon>Pentapetalae</taxon>
        <taxon>rosids</taxon>
        <taxon>fabids</taxon>
        <taxon>Fabales</taxon>
        <taxon>Fabaceae</taxon>
        <taxon>Papilionoideae</taxon>
        <taxon>50 kb inversion clade</taxon>
        <taxon>NPAAA clade</taxon>
        <taxon>indigoferoid/millettioid clade</taxon>
        <taxon>Phaseoleae</taxon>
        <taxon>Vigna</taxon>
    </lineage>
</organism>
<dbReference type="Gene3D" id="3.40.525.10">
    <property type="entry name" value="CRAL-TRIO lipid binding domain"/>
    <property type="match status" value="1"/>
</dbReference>